<dbReference type="InterPro" id="IPR021270">
    <property type="entry name" value="DUF2849"/>
</dbReference>
<dbReference type="Proteomes" id="UP001556196">
    <property type="component" value="Unassembled WGS sequence"/>
</dbReference>
<proteinExistence type="predicted"/>
<sequence length="102" mass="10842">MKILTANRLTDGEAVWLARDGIWAEGIEDAETARDKDGEARLEAIGKAASEANQVVDVNLIDVELLDGGIVPLRLRERIRAAGPTNRADLGKQARPGTGPAA</sequence>
<dbReference type="RefSeq" id="WP_367724575.1">
    <property type="nucleotide sequence ID" value="NZ_JBFOCI010000004.1"/>
</dbReference>
<evidence type="ECO:0000256" key="1">
    <source>
        <dbReference type="SAM" id="MobiDB-lite"/>
    </source>
</evidence>
<reference evidence="2 3" key="1">
    <citation type="submission" date="2024-06" db="EMBL/GenBank/DDBJ databases">
        <authorList>
            <person name="Tuo L."/>
        </authorList>
    </citation>
    <scope>NUCLEOTIDE SEQUENCE [LARGE SCALE GENOMIC DNA]</scope>
    <source>
        <strain evidence="2 3">ZMM04-5</strain>
    </source>
</reference>
<gene>
    <name evidence="2" type="ORF">ABUE31_15570</name>
</gene>
<feature type="region of interest" description="Disordered" evidence="1">
    <location>
        <begin position="82"/>
        <end position="102"/>
    </location>
</feature>
<dbReference type="Pfam" id="PF11011">
    <property type="entry name" value="DUF2849"/>
    <property type="match status" value="1"/>
</dbReference>
<dbReference type="EMBL" id="JBFOCI010000004">
    <property type="protein sequence ID" value="MEW9807413.1"/>
    <property type="molecule type" value="Genomic_DNA"/>
</dbReference>
<comment type="caution">
    <text evidence="2">The sequence shown here is derived from an EMBL/GenBank/DDBJ whole genome shotgun (WGS) entry which is preliminary data.</text>
</comment>
<name>A0ABV3R2L2_9HYPH</name>
<evidence type="ECO:0000313" key="2">
    <source>
        <dbReference type="EMBL" id="MEW9807413.1"/>
    </source>
</evidence>
<evidence type="ECO:0000313" key="3">
    <source>
        <dbReference type="Proteomes" id="UP001556196"/>
    </source>
</evidence>
<organism evidence="2 3">
    <name type="scientific">Mesorhizobium marinum</name>
    <dbReference type="NCBI Taxonomy" id="3228790"/>
    <lineage>
        <taxon>Bacteria</taxon>
        <taxon>Pseudomonadati</taxon>
        <taxon>Pseudomonadota</taxon>
        <taxon>Alphaproteobacteria</taxon>
        <taxon>Hyphomicrobiales</taxon>
        <taxon>Phyllobacteriaceae</taxon>
        <taxon>Mesorhizobium</taxon>
    </lineage>
</organism>
<protein>
    <submittedName>
        <fullName evidence="2">DUF2849 domain-containing protein</fullName>
    </submittedName>
</protein>
<keyword evidence="3" id="KW-1185">Reference proteome</keyword>
<accession>A0ABV3R2L2</accession>